<accession>A0A8H6S9S6</accession>
<dbReference type="OrthoDB" id="3111029at2759"/>
<evidence type="ECO:0000313" key="2">
    <source>
        <dbReference type="Proteomes" id="UP000613580"/>
    </source>
</evidence>
<organism evidence="1 2">
    <name type="scientific">Mycena chlorophos</name>
    <name type="common">Agaric fungus</name>
    <name type="synonym">Agaricus chlorophos</name>
    <dbReference type="NCBI Taxonomy" id="658473"/>
    <lineage>
        <taxon>Eukaryota</taxon>
        <taxon>Fungi</taxon>
        <taxon>Dikarya</taxon>
        <taxon>Basidiomycota</taxon>
        <taxon>Agaricomycotina</taxon>
        <taxon>Agaricomycetes</taxon>
        <taxon>Agaricomycetidae</taxon>
        <taxon>Agaricales</taxon>
        <taxon>Marasmiineae</taxon>
        <taxon>Mycenaceae</taxon>
        <taxon>Mycena</taxon>
    </lineage>
</organism>
<reference evidence="1" key="1">
    <citation type="submission" date="2020-05" db="EMBL/GenBank/DDBJ databases">
        <title>Mycena genomes resolve the evolution of fungal bioluminescence.</title>
        <authorList>
            <person name="Tsai I.J."/>
        </authorList>
    </citation>
    <scope>NUCLEOTIDE SEQUENCE</scope>
    <source>
        <strain evidence="1">110903Hualien_Pintung</strain>
    </source>
</reference>
<dbReference type="EMBL" id="JACAZE010000020">
    <property type="protein sequence ID" value="KAF7293935.1"/>
    <property type="molecule type" value="Genomic_DNA"/>
</dbReference>
<name>A0A8H6S9S6_MYCCL</name>
<protein>
    <submittedName>
        <fullName evidence="1">Uncharacterized protein</fullName>
    </submittedName>
</protein>
<comment type="caution">
    <text evidence="1">The sequence shown here is derived from an EMBL/GenBank/DDBJ whole genome shotgun (WGS) entry which is preliminary data.</text>
</comment>
<proteinExistence type="predicted"/>
<sequence>MSLPVDRGRRQLHKRDARASIRVLARAGISTAKLEQDFGGSLATIRRIIRNTYAEMDNEEEDLAIALKSGLPAFKARWSEIAAATRAQIKNEPDAQIAPIRLLHQRGGDAPPVPDFLLHFLEGIGSRMRQFYEPLKAAGMDKATLHHLGSVDHDMLDAALQELQKANTDLKLTAIDWALFKAAVKKLKQVIQLD</sequence>
<dbReference type="AlphaFoldDB" id="A0A8H6S9S6"/>
<dbReference type="Proteomes" id="UP000613580">
    <property type="component" value="Unassembled WGS sequence"/>
</dbReference>
<keyword evidence="2" id="KW-1185">Reference proteome</keyword>
<evidence type="ECO:0000313" key="1">
    <source>
        <dbReference type="EMBL" id="KAF7293935.1"/>
    </source>
</evidence>
<gene>
    <name evidence="1" type="ORF">HMN09_01190700</name>
</gene>